<dbReference type="EMBL" id="QPFP01000001">
    <property type="protein sequence ID" value="TEB39396.1"/>
    <property type="molecule type" value="Genomic_DNA"/>
</dbReference>
<feature type="region of interest" description="Disordered" evidence="1">
    <location>
        <begin position="227"/>
        <end position="251"/>
    </location>
</feature>
<dbReference type="Proteomes" id="UP000298030">
    <property type="component" value="Unassembled WGS sequence"/>
</dbReference>
<dbReference type="OrthoDB" id="3265734at2759"/>
<feature type="compositionally biased region" description="Polar residues" evidence="1">
    <location>
        <begin position="161"/>
        <end position="172"/>
    </location>
</feature>
<gene>
    <name evidence="3" type="ORF">FA13DRAFT_585</name>
</gene>
<name>A0A4Y7TZ08_COPMI</name>
<feature type="compositionally biased region" description="Low complexity" evidence="1">
    <location>
        <begin position="182"/>
        <end position="201"/>
    </location>
</feature>
<keyword evidence="4" id="KW-1185">Reference proteome</keyword>
<reference evidence="3 4" key="1">
    <citation type="journal article" date="2019" name="Nat. Ecol. Evol.">
        <title>Megaphylogeny resolves global patterns of mushroom evolution.</title>
        <authorList>
            <person name="Varga T."/>
            <person name="Krizsan K."/>
            <person name="Foldi C."/>
            <person name="Dima B."/>
            <person name="Sanchez-Garcia M."/>
            <person name="Sanchez-Ramirez S."/>
            <person name="Szollosi G.J."/>
            <person name="Szarkandi J.G."/>
            <person name="Papp V."/>
            <person name="Albert L."/>
            <person name="Andreopoulos W."/>
            <person name="Angelini C."/>
            <person name="Antonin V."/>
            <person name="Barry K.W."/>
            <person name="Bougher N.L."/>
            <person name="Buchanan P."/>
            <person name="Buyck B."/>
            <person name="Bense V."/>
            <person name="Catcheside P."/>
            <person name="Chovatia M."/>
            <person name="Cooper J."/>
            <person name="Damon W."/>
            <person name="Desjardin D."/>
            <person name="Finy P."/>
            <person name="Geml J."/>
            <person name="Haridas S."/>
            <person name="Hughes K."/>
            <person name="Justo A."/>
            <person name="Karasinski D."/>
            <person name="Kautmanova I."/>
            <person name="Kiss B."/>
            <person name="Kocsube S."/>
            <person name="Kotiranta H."/>
            <person name="LaButti K.M."/>
            <person name="Lechner B.E."/>
            <person name="Liimatainen K."/>
            <person name="Lipzen A."/>
            <person name="Lukacs Z."/>
            <person name="Mihaltcheva S."/>
            <person name="Morgado L.N."/>
            <person name="Niskanen T."/>
            <person name="Noordeloos M.E."/>
            <person name="Ohm R.A."/>
            <person name="Ortiz-Santana B."/>
            <person name="Ovrebo C."/>
            <person name="Racz N."/>
            <person name="Riley R."/>
            <person name="Savchenko A."/>
            <person name="Shiryaev A."/>
            <person name="Soop K."/>
            <person name="Spirin V."/>
            <person name="Szebenyi C."/>
            <person name="Tomsovsky M."/>
            <person name="Tulloss R.E."/>
            <person name="Uehling J."/>
            <person name="Grigoriev I.V."/>
            <person name="Vagvolgyi C."/>
            <person name="Papp T."/>
            <person name="Martin F.M."/>
            <person name="Miettinen O."/>
            <person name="Hibbett D.S."/>
            <person name="Nagy L.G."/>
        </authorList>
    </citation>
    <scope>NUCLEOTIDE SEQUENCE [LARGE SCALE GENOMIC DNA]</scope>
    <source>
        <strain evidence="3 4">FP101781</strain>
    </source>
</reference>
<keyword evidence="2" id="KW-0472">Membrane</keyword>
<feature type="compositionally biased region" description="Low complexity" evidence="1">
    <location>
        <begin position="236"/>
        <end position="251"/>
    </location>
</feature>
<dbReference type="Gene3D" id="2.60.120.260">
    <property type="entry name" value="Galactose-binding domain-like"/>
    <property type="match status" value="1"/>
</dbReference>
<protein>
    <submittedName>
        <fullName evidence="3">Uncharacterized protein</fullName>
    </submittedName>
</protein>
<evidence type="ECO:0000256" key="2">
    <source>
        <dbReference type="SAM" id="Phobius"/>
    </source>
</evidence>
<evidence type="ECO:0000313" key="3">
    <source>
        <dbReference type="EMBL" id="TEB39396.1"/>
    </source>
</evidence>
<feature type="region of interest" description="Disordered" evidence="1">
    <location>
        <begin position="406"/>
        <end position="430"/>
    </location>
</feature>
<keyword evidence="2" id="KW-1133">Transmembrane helix</keyword>
<accession>A0A4Y7TZ08</accession>
<feature type="region of interest" description="Disordered" evidence="1">
    <location>
        <begin position="161"/>
        <end position="201"/>
    </location>
</feature>
<organism evidence="3 4">
    <name type="scientific">Coprinellus micaceus</name>
    <name type="common">Glistening ink-cap mushroom</name>
    <name type="synonym">Coprinus micaceus</name>
    <dbReference type="NCBI Taxonomy" id="71717"/>
    <lineage>
        <taxon>Eukaryota</taxon>
        <taxon>Fungi</taxon>
        <taxon>Dikarya</taxon>
        <taxon>Basidiomycota</taxon>
        <taxon>Agaricomycotina</taxon>
        <taxon>Agaricomycetes</taxon>
        <taxon>Agaricomycetidae</taxon>
        <taxon>Agaricales</taxon>
        <taxon>Agaricineae</taxon>
        <taxon>Psathyrellaceae</taxon>
        <taxon>Coprinellus</taxon>
    </lineage>
</organism>
<evidence type="ECO:0000313" key="4">
    <source>
        <dbReference type="Proteomes" id="UP000298030"/>
    </source>
</evidence>
<feature type="compositionally biased region" description="Polar residues" evidence="1">
    <location>
        <begin position="301"/>
        <end position="310"/>
    </location>
</feature>
<comment type="caution">
    <text evidence="3">The sequence shown here is derived from an EMBL/GenBank/DDBJ whole genome shotgun (WGS) entry which is preliminary data.</text>
</comment>
<dbReference type="AlphaFoldDB" id="A0A4Y7TZ08"/>
<keyword evidence="2" id="KW-0812">Transmembrane</keyword>
<evidence type="ECO:0000256" key="1">
    <source>
        <dbReference type="SAM" id="MobiDB-lite"/>
    </source>
</evidence>
<proteinExistence type="predicted"/>
<feature type="region of interest" description="Disordered" evidence="1">
    <location>
        <begin position="299"/>
        <end position="335"/>
    </location>
</feature>
<sequence length="430" mass="44947">MSRVSVDDRSPLIKYVGWWEENSVAHSAWDYGTQAIFTFKGTSVFVYGNIPDGDGETVRVDFSIDGGRAVSKYRTSGNRMIPNVVWWESGALSDGQHTVTMTYLSEDDMDFRLDRIEYVPSAPQQTAAPTTSRANIAPVVSTSTSTRVAIVTQISTSSHVEVVTGTSSTTIGPANLAPGIQTSSPSTSTSPSPSSSPSSIPVTTVFVASDGQTVTQTQYLPAASVTDASSGGTIVGDGSTSTTAQASSGASKTVPVGAIVGGVIGSLAFLSLYLILFIVVRRKRIRRREIAEYGFAEGKGVSSTNEQMPQSPIGPLVDPAATNTSQNTAAPGGLTSKATLLARERSQVSRNGQPASSDLTSDIYTDGYTARTVLTEAAPAYASGGLGPDGRFRENFASEAGTIQTWSSGVAEASDGSSSQEQFGQPPAYR</sequence>
<feature type="transmembrane region" description="Helical" evidence="2">
    <location>
        <begin position="256"/>
        <end position="280"/>
    </location>
</feature>